<keyword evidence="4 7" id="KW-0812">Transmembrane</keyword>
<comment type="similarity">
    <text evidence="7">Belongs to the drug/metabolite transporter (DMT) superfamily. Small multidrug resistance (SMR) (TC 2.A.7.1) family.</text>
</comment>
<dbReference type="EMBL" id="PPPD01000001">
    <property type="protein sequence ID" value="PNY80141.1"/>
    <property type="molecule type" value="Genomic_DNA"/>
</dbReference>
<comment type="caution">
    <text evidence="9">The sequence shown here is derived from an EMBL/GenBank/DDBJ whole genome shotgun (WGS) entry which is preliminary data.</text>
</comment>
<dbReference type="GO" id="GO:0015199">
    <property type="term" value="F:amino-acid betaine transmembrane transporter activity"/>
    <property type="evidence" value="ECO:0007669"/>
    <property type="project" value="TreeGrafter"/>
</dbReference>
<evidence type="ECO:0000256" key="4">
    <source>
        <dbReference type="ARBA" id="ARBA00022692"/>
    </source>
</evidence>
<dbReference type="InterPro" id="IPR000390">
    <property type="entry name" value="Small_drug/metabolite_transptr"/>
</dbReference>
<accession>A0A2K3UUC8</accession>
<evidence type="ECO:0000256" key="2">
    <source>
        <dbReference type="ARBA" id="ARBA00022448"/>
    </source>
</evidence>
<feature type="transmembrane region" description="Helical" evidence="8">
    <location>
        <begin position="60"/>
        <end position="76"/>
    </location>
</feature>
<organism evidence="9 10">
    <name type="scientific">Deinococcus koreensis</name>
    <dbReference type="NCBI Taxonomy" id="2054903"/>
    <lineage>
        <taxon>Bacteria</taxon>
        <taxon>Thermotogati</taxon>
        <taxon>Deinococcota</taxon>
        <taxon>Deinococci</taxon>
        <taxon>Deinococcales</taxon>
        <taxon>Deinococcaceae</taxon>
        <taxon>Deinococcus</taxon>
    </lineage>
</organism>
<keyword evidence="5 8" id="KW-1133">Transmembrane helix</keyword>
<dbReference type="GO" id="GO:0015297">
    <property type="term" value="F:antiporter activity"/>
    <property type="evidence" value="ECO:0007669"/>
    <property type="project" value="TreeGrafter"/>
</dbReference>
<keyword evidence="2" id="KW-0813">Transport</keyword>
<protein>
    <submittedName>
        <fullName evidence="9">Ligand-binding protein SH3</fullName>
    </submittedName>
</protein>
<comment type="subcellular location">
    <subcellularLocation>
        <location evidence="1 7">Cell membrane</location>
        <topology evidence="1 7">Multi-pass membrane protein</topology>
    </subcellularLocation>
</comment>
<feature type="transmembrane region" description="Helical" evidence="8">
    <location>
        <begin position="36"/>
        <end position="53"/>
    </location>
</feature>
<dbReference type="SUPFAM" id="SSF103481">
    <property type="entry name" value="Multidrug resistance efflux transporter EmrE"/>
    <property type="match status" value="1"/>
</dbReference>
<name>A0A2K3UUC8_9DEIO</name>
<keyword evidence="3" id="KW-1003">Cell membrane</keyword>
<dbReference type="PANTHER" id="PTHR30561:SF1">
    <property type="entry name" value="MULTIDRUG TRANSPORTER EMRE"/>
    <property type="match status" value="1"/>
</dbReference>
<sequence>MNVLAPLLLLLAAALDVASNALLKRSDGFRRLRPGLLALALILLAFWLLGLSLRSVPLATAYATWGGLGLALTALLSRRLDGTRLNPVAWAGLGLIALSVLILHSAH</sequence>
<evidence type="ECO:0000256" key="7">
    <source>
        <dbReference type="RuleBase" id="RU003942"/>
    </source>
</evidence>
<dbReference type="GO" id="GO:0005886">
    <property type="term" value="C:plasma membrane"/>
    <property type="evidence" value="ECO:0007669"/>
    <property type="project" value="UniProtKB-SubCell"/>
</dbReference>
<dbReference type="GO" id="GO:0031460">
    <property type="term" value="P:glycine betaine transport"/>
    <property type="evidence" value="ECO:0007669"/>
    <property type="project" value="TreeGrafter"/>
</dbReference>
<dbReference type="GO" id="GO:0015220">
    <property type="term" value="F:choline transmembrane transporter activity"/>
    <property type="evidence" value="ECO:0007669"/>
    <property type="project" value="TreeGrafter"/>
</dbReference>
<evidence type="ECO:0000256" key="8">
    <source>
        <dbReference type="SAM" id="Phobius"/>
    </source>
</evidence>
<dbReference type="InterPro" id="IPR037185">
    <property type="entry name" value="EmrE-like"/>
</dbReference>
<evidence type="ECO:0000313" key="10">
    <source>
        <dbReference type="Proteomes" id="UP000236379"/>
    </source>
</evidence>
<keyword evidence="10" id="KW-1185">Reference proteome</keyword>
<dbReference type="OrthoDB" id="71834at2"/>
<dbReference type="Pfam" id="PF00893">
    <property type="entry name" value="Multi_Drug_Res"/>
    <property type="match status" value="1"/>
</dbReference>
<evidence type="ECO:0000256" key="5">
    <source>
        <dbReference type="ARBA" id="ARBA00022989"/>
    </source>
</evidence>
<feature type="transmembrane region" description="Helical" evidence="8">
    <location>
        <begin position="88"/>
        <end position="106"/>
    </location>
</feature>
<evidence type="ECO:0000256" key="1">
    <source>
        <dbReference type="ARBA" id="ARBA00004651"/>
    </source>
</evidence>
<reference evidence="9 10" key="1">
    <citation type="submission" date="2018-01" db="EMBL/GenBank/DDBJ databases">
        <title>Deinococcus koreensis sp. nov., a radiation-resistant bacterium isolated from river water.</title>
        <authorList>
            <person name="Choi A."/>
        </authorList>
    </citation>
    <scope>NUCLEOTIDE SEQUENCE [LARGE SCALE GENOMIC DNA]</scope>
    <source>
        <strain evidence="9 10">SJW1-2</strain>
    </source>
</reference>
<keyword evidence="6 8" id="KW-0472">Membrane</keyword>
<gene>
    <name evidence="9" type="ORF">CVO96_01130</name>
</gene>
<dbReference type="PANTHER" id="PTHR30561">
    <property type="entry name" value="SMR FAMILY PROTON-DEPENDENT DRUG EFFLUX TRANSPORTER SUGE"/>
    <property type="match status" value="1"/>
</dbReference>
<dbReference type="Proteomes" id="UP000236379">
    <property type="component" value="Unassembled WGS sequence"/>
</dbReference>
<proteinExistence type="inferred from homology"/>
<evidence type="ECO:0000256" key="6">
    <source>
        <dbReference type="ARBA" id="ARBA00023136"/>
    </source>
</evidence>
<dbReference type="InterPro" id="IPR045324">
    <property type="entry name" value="Small_multidrug_res"/>
</dbReference>
<evidence type="ECO:0000256" key="3">
    <source>
        <dbReference type="ARBA" id="ARBA00022475"/>
    </source>
</evidence>
<dbReference type="RefSeq" id="WP_103309389.1">
    <property type="nucleotide sequence ID" value="NZ_PPPD01000001.1"/>
</dbReference>
<dbReference type="AlphaFoldDB" id="A0A2K3UUC8"/>
<evidence type="ECO:0000313" key="9">
    <source>
        <dbReference type="EMBL" id="PNY80141.1"/>
    </source>
</evidence>
<dbReference type="Gene3D" id="1.10.3730.20">
    <property type="match status" value="1"/>
</dbReference>